<dbReference type="EMBL" id="NIVC01002412">
    <property type="protein sequence ID" value="PAA58090.1"/>
    <property type="molecule type" value="Genomic_DNA"/>
</dbReference>
<evidence type="ECO:0000313" key="5">
    <source>
        <dbReference type="Proteomes" id="UP000215902"/>
    </source>
</evidence>
<evidence type="ECO:0000313" key="4">
    <source>
        <dbReference type="EMBL" id="PAA58090.1"/>
    </source>
</evidence>
<dbReference type="InterPro" id="IPR049040">
    <property type="entry name" value="RMC1_N"/>
</dbReference>
<keyword evidence="5" id="KW-1185">Reference proteome</keyword>
<sequence>VSPEQPSMQSSSSDSYAQLDDNPIRFQPVSEQTNVFYDAVQSHLFTVEKADSNSLLVRVQPCQSSSLSDSTKAFSFRLKDCGEVKSMKFSADCRILAVQRSSTAVEFVNFATAGGAADTVEYSQTCKTKAAQILGFQWTQAANHEVLYVTDCGLELFSVTPEKRSLRLVKSAAQQCNWYAWHHAAGTAALSSGPLSNQFSMFKIGQSSLVKTPRFEVDLPHAPSSSLASSNAAGGGSVGIGGRQPLRERDVFLAELYGQLYLGVLKHYVKPGGGSATEIALYQQPSSDSAGNPRKSDLLVLQQGGRLAVSIVDNLVLVHHQRLQRSFAFDIALPAETDGYLRYHQPVTVEAMPLAWSQPQRQQQKQLPRAGSQQQQQPQDAAATQLYSQSWIFFLPDVIVDAQAGLLWRIRIRPDRLSALMFPMDPGRCLHCLHLRANAKIDTANALRRLMLLLTSAEPPAAADAIATASVTTCLPVLAYALDLLAAQESPQPGPLPSPPPPPPPSPFDFAANESPSAYSSLSGMASFSQQQQQLLSLPARAPDPLTQSDLYVHLLAEGPATEAEYKAQVFVILEFVRALNDRNVPVQHFLFETLVRALVTTGRFGELHQLIQYHVISDSKPIACLLLSLQSLYPPAHQLALDMMKRLGSANEEILEVLLSQGRVLSAVKFLRSVGKFDSVAAHKLLEVAFESGDWRQFYSVFRALEQRNARLRGSAAFQPADHCQRYVAEFAGRFGQTALGQLRAL</sequence>
<dbReference type="OrthoDB" id="26384at2759"/>
<feature type="domain" description="Mic1" evidence="2">
    <location>
        <begin position="537"/>
        <end position="720"/>
    </location>
</feature>
<feature type="region of interest" description="Disordered" evidence="1">
    <location>
        <begin position="358"/>
        <end position="380"/>
    </location>
</feature>
<feature type="domain" description="Regulator of MON1-CCZ1 complex N-terminal" evidence="3">
    <location>
        <begin position="35"/>
        <end position="166"/>
    </location>
</feature>
<dbReference type="AlphaFoldDB" id="A0A267E951"/>
<protein>
    <submittedName>
        <fullName evidence="4">Uncharacterized protein</fullName>
    </submittedName>
</protein>
<dbReference type="GO" id="GO:0035658">
    <property type="term" value="C:Mon1-Ccz1 complex"/>
    <property type="evidence" value="ECO:0007669"/>
    <property type="project" value="InterPro"/>
</dbReference>
<name>A0A267E951_9PLAT</name>
<reference evidence="4 5" key="1">
    <citation type="submission" date="2017-06" db="EMBL/GenBank/DDBJ databases">
        <title>A platform for efficient transgenesis in Macrostomum lignano, a flatworm model organism for stem cell research.</title>
        <authorList>
            <person name="Berezikov E."/>
        </authorList>
    </citation>
    <scope>NUCLEOTIDE SEQUENCE [LARGE SCALE GENOMIC DNA]</scope>
    <source>
        <strain evidence="4">DV1</strain>
        <tissue evidence="4">Whole organism</tissue>
    </source>
</reference>
<dbReference type="GO" id="GO:0010506">
    <property type="term" value="P:regulation of autophagy"/>
    <property type="evidence" value="ECO:0007669"/>
    <property type="project" value="InterPro"/>
</dbReference>
<dbReference type="Proteomes" id="UP000215902">
    <property type="component" value="Unassembled WGS sequence"/>
</dbReference>
<feature type="non-terminal residue" evidence="4">
    <location>
        <position position="1"/>
    </location>
</feature>
<proteinExistence type="predicted"/>
<gene>
    <name evidence="4" type="ORF">BOX15_Mlig007639g1</name>
</gene>
<dbReference type="GO" id="GO:0005765">
    <property type="term" value="C:lysosomal membrane"/>
    <property type="evidence" value="ECO:0007669"/>
    <property type="project" value="TreeGrafter"/>
</dbReference>
<comment type="caution">
    <text evidence="4">The sequence shown here is derived from an EMBL/GenBank/DDBJ whole genome shotgun (WGS) entry which is preliminary data.</text>
</comment>
<dbReference type="STRING" id="282301.A0A267E951"/>
<dbReference type="PANTHER" id="PTHR12897:SF4">
    <property type="entry name" value="REGULATOR OF MON1-CCZ1 COMPLEX"/>
    <property type="match status" value="1"/>
</dbReference>
<accession>A0A267E951</accession>
<evidence type="ECO:0000259" key="3">
    <source>
        <dbReference type="Pfam" id="PF21029"/>
    </source>
</evidence>
<evidence type="ECO:0000256" key="1">
    <source>
        <dbReference type="SAM" id="MobiDB-lite"/>
    </source>
</evidence>
<organism evidence="4 5">
    <name type="scientific">Macrostomum lignano</name>
    <dbReference type="NCBI Taxonomy" id="282301"/>
    <lineage>
        <taxon>Eukaryota</taxon>
        <taxon>Metazoa</taxon>
        <taxon>Spiralia</taxon>
        <taxon>Lophotrochozoa</taxon>
        <taxon>Platyhelminthes</taxon>
        <taxon>Rhabditophora</taxon>
        <taxon>Macrostomorpha</taxon>
        <taxon>Macrostomida</taxon>
        <taxon>Macrostomidae</taxon>
        <taxon>Macrostomum</taxon>
    </lineage>
</organism>
<dbReference type="GO" id="GO:0031902">
    <property type="term" value="C:late endosome membrane"/>
    <property type="evidence" value="ECO:0007669"/>
    <property type="project" value="TreeGrafter"/>
</dbReference>
<dbReference type="InterPro" id="IPR040371">
    <property type="entry name" value="RMC1"/>
</dbReference>
<dbReference type="PANTHER" id="PTHR12897">
    <property type="entry name" value="COLON CANCER-ASSOCIATED PROTEIN MIC1"/>
    <property type="match status" value="1"/>
</dbReference>
<evidence type="ECO:0000259" key="2">
    <source>
        <dbReference type="Pfam" id="PF07035"/>
    </source>
</evidence>
<dbReference type="Pfam" id="PF07035">
    <property type="entry name" value="RMC1_C"/>
    <property type="match status" value="1"/>
</dbReference>
<dbReference type="InterPro" id="IPR009755">
    <property type="entry name" value="RMC1_C"/>
</dbReference>
<dbReference type="Pfam" id="PF21029">
    <property type="entry name" value="RMC1_N"/>
    <property type="match status" value="1"/>
</dbReference>